<gene>
    <name evidence="2" type="ORF">GH984_01180</name>
</gene>
<comment type="caution">
    <text evidence="2">The sequence shown here is derived from an EMBL/GenBank/DDBJ whole genome shotgun (WGS) entry which is preliminary data.</text>
</comment>
<evidence type="ECO:0000313" key="2">
    <source>
        <dbReference type="EMBL" id="MRH77324.1"/>
    </source>
</evidence>
<name>A0A6N7QXD4_9GAMM</name>
<reference evidence="2 3" key="1">
    <citation type="submission" date="2019-11" db="EMBL/GenBank/DDBJ databases">
        <authorList>
            <person name="Zhang X.Y."/>
        </authorList>
    </citation>
    <scope>NUCLEOTIDE SEQUENCE [LARGE SCALE GENOMIC DNA]</scope>
    <source>
        <strain evidence="2 3">C176</strain>
    </source>
</reference>
<proteinExistence type="predicted"/>
<keyword evidence="3" id="KW-1185">Reference proteome</keyword>
<evidence type="ECO:0000259" key="1">
    <source>
        <dbReference type="Pfam" id="PF09361"/>
    </source>
</evidence>
<evidence type="ECO:0000313" key="3">
    <source>
        <dbReference type="Proteomes" id="UP000433788"/>
    </source>
</evidence>
<sequence>MSMDAFTKYNEQAEKMFMGPTREYAKLAMAYAEKMIDAQMEAAKTYTEIGMGQARAVLDIKDTKGLQAYAEGQQKIAQDLSERVKGDAEKVVALNQDFVNEARKLVETNVKTASDVASTAASKAASSTRTAAKAK</sequence>
<dbReference type="AlphaFoldDB" id="A0A6N7QXD4"/>
<dbReference type="RefSeq" id="WP_153718384.1">
    <property type="nucleotide sequence ID" value="NZ_WJPP01000001.1"/>
</dbReference>
<organism evidence="2 3">
    <name type="scientific">Spiribacter salilacus</name>
    <dbReference type="NCBI Taxonomy" id="2664894"/>
    <lineage>
        <taxon>Bacteria</taxon>
        <taxon>Pseudomonadati</taxon>
        <taxon>Pseudomonadota</taxon>
        <taxon>Gammaproteobacteria</taxon>
        <taxon>Chromatiales</taxon>
        <taxon>Ectothiorhodospiraceae</taxon>
        <taxon>Spiribacter</taxon>
    </lineage>
</organism>
<protein>
    <submittedName>
        <fullName evidence="2">Phasin family protein</fullName>
    </submittedName>
</protein>
<accession>A0A6N7QXD4</accession>
<dbReference type="EMBL" id="WJPP01000001">
    <property type="protein sequence ID" value="MRH77324.1"/>
    <property type="molecule type" value="Genomic_DNA"/>
</dbReference>
<dbReference type="InterPro" id="IPR018968">
    <property type="entry name" value="Phasin"/>
</dbReference>
<dbReference type="Proteomes" id="UP000433788">
    <property type="component" value="Unassembled WGS sequence"/>
</dbReference>
<dbReference type="Pfam" id="PF09361">
    <property type="entry name" value="Phasin_2"/>
    <property type="match status" value="1"/>
</dbReference>
<feature type="domain" description="Phasin" evidence="1">
    <location>
        <begin position="15"/>
        <end position="110"/>
    </location>
</feature>